<keyword evidence="1" id="KW-0472">Membrane</keyword>
<dbReference type="Pfam" id="PF03929">
    <property type="entry name" value="PepSY_TM"/>
    <property type="match status" value="1"/>
</dbReference>
<dbReference type="PANTHER" id="PTHR34219:SF9">
    <property type="entry name" value="IRON-REGULATED INNER MEMBRANE PROTEIN"/>
    <property type="match status" value="1"/>
</dbReference>
<feature type="transmembrane region" description="Helical" evidence="1">
    <location>
        <begin position="350"/>
        <end position="370"/>
    </location>
</feature>
<evidence type="ECO:0000313" key="2">
    <source>
        <dbReference type="EMBL" id="MFC0350342.1"/>
    </source>
</evidence>
<feature type="transmembrane region" description="Helical" evidence="1">
    <location>
        <begin position="153"/>
        <end position="178"/>
    </location>
</feature>
<evidence type="ECO:0000313" key="3">
    <source>
        <dbReference type="Proteomes" id="UP001589844"/>
    </source>
</evidence>
<feature type="transmembrane region" description="Helical" evidence="1">
    <location>
        <begin position="452"/>
        <end position="469"/>
    </location>
</feature>
<organism evidence="2 3">
    <name type="scientific">Undibacterium danionis</name>
    <dbReference type="NCBI Taxonomy" id="1812100"/>
    <lineage>
        <taxon>Bacteria</taxon>
        <taxon>Pseudomonadati</taxon>
        <taxon>Pseudomonadota</taxon>
        <taxon>Betaproteobacteria</taxon>
        <taxon>Burkholderiales</taxon>
        <taxon>Oxalobacteraceae</taxon>
        <taxon>Undibacterium</taxon>
    </lineage>
</organism>
<sequence>MKIRSDILRVYQSLHTWVGITAGVFLFIAFFAGALTMFKQPIDAWMQTPVQELKGVPETQLDQLVSQVLQQHPKAKNNFQIHLDDEHHATVTWIEGKSGRELDLNEKRWGATLDAQGQLISRQETPSKLAELIDMLHRTAGVPGMLDDEHLGVYFMGIASVLYFLALVSGVILLLPTLVKDFFALRSGKNRKRFWLDAHNIVGITSLPFHLVICLTAIVFAFHDQYYDALNNFIYPSDKIVKTKKASPQKLEPLAPSILLANIRREANNAAIHELEFMGLDGGRPMLRVGLNNPRYLVRGAETGYLILNPFNGKTTSTSMVPGKESTWMAIIVPFFSLHFGSFGGDFMRWVYFFFGLSGAFLFYSGNLLWLEKRRKTQGQQTRSNRWMAAATVGICLGSIAAVMSCLLAGQWFYQTQSNINSLFISSYYSVFLIALAWSFWRGAASASVHLLWLNSILCFAIPLSSVLQGKSMNLIIDLVAFAASLLFAYAAFKTAKRVQHGTKDSVWARG</sequence>
<feature type="transmembrane region" description="Helical" evidence="1">
    <location>
        <begin position="391"/>
        <end position="414"/>
    </location>
</feature>
<dbReference type="EMBL" id="JBHLXJ010000012">
    <property type="protein sequence ID" value="MFC0350342.1"/>
    <property type="molecule type" value="Genomic_DNA"/>
</dbReference>
<keyword evidence="1" id="KW-0812">Transmembrane</keyword>
<keyword evidence="1" id="KW-1133">Transmembrane helix</keyword>
<protein>
    <submittedName>
        <fullName evidence="2">PepSY-associated TM helix domain-containing protein</fullName>
    </submittedName>
</protein>
<feature type="transmembrane region" description="Helical" evidence="1">
    <location>
        <begin position="420"/>
        <end position="440"/>
    </location>
</feature>
<dbReference type="Proteomes" id="UP001589844">
    <property type="component" value="Unassembled WGS sequence"/>
</dbReference>
<name>A0ABV6IET7_9BURK</name>
<feature type="transmembrane region" description="Helical" evidence="1">
    <location>
        <begin position="475"/>
        <end position="493"/>
    </location>
</feature>
<feature type="transmembrane region" description="Helical" evidence="1">
    <location>
        <begin position="198"/>
        <end position="222"/>
    </location>
</feature>
<gene>
    <name evidence="2" type="ORF">ACFFJH_11035</name>
</gene>
<keyword evidence="3" id="KW-1185">Reference proteome</keyword>
<dbReference type="InterPro" id="IPR005625">
    <property type="entry name" value="PepSY-ass_TM"/>
</dbReference>
<dbReference type="PANTHER" id="PTHR34219">
    <property type="entry name" value="IRON-REGULATED INNER MEMBRANE PROTEIN-RELATED"/>
    <property type="match status" value="1"/>
</dbReference>
<reference evidence="2 3" key="1">
    <citation type="submission" date="2024-09" db="EMBL/GenBank/DDBJ databases">
        <authorList>
            <person name="Sun Q."/>
            <person name="Mori K."/>
        </authorList>
    </citation>
    <scope>NUCLEOTIDE SEQUENCE [LARGE SCALE GENOMIC DNA]</scope>
    <source>
        <strain evidence="2 3">CCM 8677</strain>
    </source>
</reference>
<dbReference type="RefSeq" id="WP_390212534.1">
    <property type="nucleotide sequence ID" value="NZ_JBHLXJ010000012.1"/>
</dbReference>
<comment type="caution">
    <text evidence="2">The sequence shown here is derived from an EMBL/GenBank/DDBJ whole genome shotgun (WGS) entry which is preliminary data.</text>
</comment>
<evidence type="ECO:0000256" key="1">
    <source>
        <dbReference type="SAM" id="Phobius"/>
    </source>
</evidence>
<accession>A0ABV6IET7</accession>
<feature type="transmembrane region" description="Helical" evidence="1">
    <location>
        <begin position="14"/>
        <end position="38"/>
    </location>
</feature>
<proteinExistence type="predicted"/>